<evidence type="ECO:0000313" key="7">
    <source>
        <dbReference type="EMBL" id="CAH3037235.1"/>
    </source>
</evidence>
<name>A0ABN8MWD0_9CNID</name>
<dbReference type="SUPFAM" id="SSF81321">
    <property type="entry name" value="Family A G protein-coupled receptor-like"/>
    <property type="match status" value="1"/>
</dbReference>
<keyword evidence="2 5" id="KW-0812">Transmembrane</keyword>
<evidence type="ECO:0000256" key="5">
    <source>
        <dbReference type="SAM" id="Phobius"/>
    </source>
</evidence>
<feature type="transmembrane region" description="Helical" evidence="5">
    <location>
        <begin position="12"/>
        <end position="36"/>
    </location>
</feature>
<feature type="transmembrane region" description="Helical" evidence="5">
    <location>
        <begin position="88"/>
        <end position="111"/>
    </location>
</feature>
<dbReference type="EMBL" id="CALNXK010000005">
    <property type="protein sequence ID" value="CAH3037235.1"/>
    <property type="molecule type" value="Genomic_DNA"/>
</dbReference>
<feature type="transmembrane region" description="Helical" evidence="5">
    <location>
        <begin position="174"/>
        <end position="196"/>
    </location>
</feature>
<dbReference type="PANTHER" id="PTHR45698">
    <property type="entry name" value="TRACE AMINE-ASSOCIATED RECEPTOR 19N-RELATED"/>
    <property type="match status" value="1"/>
</dbReference>
<proteinExistence type="predicted"/>
<reference evidence="7 8" key="1">
    <citation type="submission" date="2022-05" db="EMBL/GenBank/DDBJ databases">
        <authorList>
            <consortium name="Genoscope - CEA"/>
            <person name="William W."/>
        </authorList>
    </citation>
    <scope>NUCLEOTIDE SEQUENCE [LARGE SCALE GENOMIC DNA]</scope>
</reference>
<accession>A0ABN8MWD0</accession>
<feature type="transmembrane region" description="Helical" evidence="5">
    <location>
        <begin position="131"/>
        <end position="151"/>
    </location>
</feature>
<comment type="subcellular location">
    <subcellularLocation>
        <location evidence="1">Membrane</location>
    </subcellularLocation>
</comment>
<keyword evidence="3 5" id="KW-1133">Transmembrane helix</keyword>
<dbReference type="Pfam" id="PF00001">
    <property type="entry name" value="7tm_1"/>
    <property type="match status" value="1"/>
</dbReference>
<feature type="domain" description="G-protein coupled receptors family 1 profile" evidence="6">
    <location>
        <begin position="28"/>
        <end position="280"/>
    </location>
</feature>
<dbReference type="Gene3D" id="1.20.1070.10">
    <property type="entry name" value="Rhodopsin 7-helix transmembrane proteins"/>
    <property type="match status" value="1"/>
</dbReference>
<dbReference type="SMART" id="SM01381">
    <property type="entry name" value="7TM_GPCR_Srsx"/>
    <property type="match status" value="1"/>
</dbReference>
<dbReference type="Proteomes" id="UP001159405">
    <property type="component" value="Unassembled WGS sequence"/>
</dbReference>
<feature type="transmembrane region" description="Helical" evidence="5">
    <location>
        <begin position="48"/>
        <end position="68"/>
    </location>
</feature>
<sequence>NSAGDNLSSEYIGFATLFSVLIMTDLIGNTLVILVITTNKNMRTSMNYVLVNLAIADILVAIFMGVKFVITPTFVHPYGITGQYLCKFITGGTTAWTAAVASIYSLVGISIEAHQVAFHPVKRRVGPGRSLYKTLVLIWLVALLWGLPLYLSVTYVENLGTCAEQWPHPILPKIYSFGWIIVAGVFPIATMSILYFKVVRRLWFKENPDCSQSQMAFLRSKKRITAMVILVSIIYVICWVPTLMIYFLVSVLPSESMYSVLHKITIALATFNSSINPIVYSLRSHQFRKSLYKLIWCYKERRQNIQVVPLR</sequence>
<protein>
    <recommendedName>
        <fullName evidence="6">G-protein coupled receptors family 1 profile domain-containing protein</fullName>
    </recommendedName>
</protein>
<organism evidence="7 8">
    <name type="scientific">Porites lobata</name>
    <dbReference type="NCBI Taxonomy" id="104759"/>
    <lineage>
        <taxon>Eukaryota</taxon>
        <taxon>Metazoa</taxon>
        <taxon>Cnidaria</taxon>
        <taxon>Anthozoa</taxon>
        <taxon>Hexacorallia</taxon>
        <taxon>Scleractinia</taxon>
        <taxon>Fungiina</taxon>
        <taxon>Poritidae</taxon>
        <taxon>Porites</taxon>
    </lineage>
</organism>
<dbReference type="InterPro" id="IPR000276">
    <property type="entry name" value="GPCR_Rhodpsn"/>
</dbReference>
<dbReference type="InterPro" id="IPR017452">
    <property type="entry name" value="GPCR_Rhodpsn_7TM"/>
</dbReference>
<dbReference type="PANTHER" id="PTHR45698:SF1">
    <property type="entry name" value="TRACE AMINE-ASSOCIATED RECEPTOR 13C-LIKE"/>
    <property type="match status" value="1"/>
</dbReference>
<gene>
    <name evidence="7" type="ORF">PLOB_00035461</name>
</gene>
<evidence type="ECO:0000313" key="8">
    <source>
        <dbReference type="Proteomes" id="UP001159405"/>
    </source>
</evidence>
<feature type="non-terminal residue" evidence="7">
    <location>
        <position position="1"/>
    </location>
</feature>
<evidence type="ECO:0000259" key="6">
    <source>
        <dbReference type="PROSITE" id="PS50262"/>
    </source>
</evidence>
<evidence type="ECO:0000256" key="2">
    <source>
        <dbReference type="ARBA" id="ARBA00022692"/>
    </source>
</evidence>
<keyword evidence="4 5" id="KW-0472">Membrane</keyword>
<dbReference type="PROSITE" id="PS50262">
    <property type="entry name" value="G_PROTEIN_RECEP_F1_2"/>
    <property type="match status" value="1"/>
</dbReference>
<keyword evidence="8" id="KW-1185">Reference proteome</keyword>
<dbReference type="PRINTS" id="PR00237">
    <property type="entry name" value="GPCRRHODOPSN"/>
</dbReference>
<evidence type="ECO:0000256" key="1">
    <source>
        <dbReference type="ARBA" id="ARBA00004370"/>
    </source>
</evidence>
<feature type="transmembrane region" description="Helical" evidence="5">
    <location>
        <begin position="260"/>
        <end position="282"/>
    </location>
</feature>
<evidence type="ECO:0000256" key="3">
    <source>
        <dbReference type="ARBA" id="ARBA00022989"/>
    </source>
</evidence>
<comment type="caution">
    <text evidence="7">The sequence shown here is derived from an EMBL/GenBank/DDBJ whole genome shotgun (WGS) entry which is preliminary data.</text>
</comment>
<evidence type="ECO:0000256" key="4">
    <source>
        <dbReference type="ARBA" id="ARBA00023136"/>
    </source>
</evidence>
<feature type="transmembrane region" description="Helical" evidence="5">
    <location>
        <begin position="224"/>
        <end position="248"/>
    </location>
</feature>